<evidence type="ECO:0000256" key="2">
    <source>
        <dbReference type="SAM" id="SignalP"/>
    </source>
</evidence>
<name>A0A915LH75_MELJA</name>
<evidence type="ECO:0000313" key="4">
    <source>
        <dbReference type="WBParaSite" id="scaffold12136_cov215.g16100"/>
    </source>
</evidence>
<dbReference type="WBParaSite" id="scaffold12136_cov215.g16100">
    <property type="protein sequence ID" value="scaffold12136_cov215.g16100"/>
    <property type="gene ID" value="scaffold12136_cov215.g16100"/>
</dbReference>
<evidence type="ECO:0000313" key="3">
    <source>
        <dbReference type="Proteomes" id="UP000887561"/>
    </source>
</evidence>
<sequence>MTTTALGVIIGLFCFLVTVLVLLFQLLASQNNEKFDQIKDQNKEKFEQAERENERRHQSNGAMMDLRFQLIEQRLFPHQPTHHHAPNIIQAIPPPIIFPPHNPLISTTTTTSRPPPVVPTCVHGTPISSHFTSKWCACCRRQSRESVQQQQAEVLISQLLLLNGLHLLSAPVPGPSAALSVHSHFPLTTNQPISSPHEQPTSTNLPPAPTSSQCLINTKSEQAVYNPSAVTESIDGDKTTQ</sequence>
<organism evidence="3 4">
    <name type="scientific">Meloidogyne javanica</name>
    <name type="common">Root-knot nematode worm</name>
    <dbReference type="NCBI Taxonomy" id="6303"/>
    <lineage>
        <taxon>Eukaryota</taxon>
        <taxon>Metazoa</taxon>
        <taxon>Ecdysozoa</taxon>
        <taxon>Nematoda</taxon>
        <taxon>Chromadorea</taxon>
        <taxon>Rhabditida</taxon>
        <taxon>Tylenchina</taxon>
        <taxon>Tylenchomorpha</taxon>
        <taxon>Tylenchoidea</taxon>
        <taxon>Meloidogynidae</taxon>
        <taxon>Meloidogyninae</taxon>
        <taxon>Meloidogyne</taxon>
        <taxon>Meloidogyne incognita group</taxon>
    </lineage>
</organism>
<proteinExistence type="predicted"/>
<feature type="region of interest" description="Disordered" evidence="1">
    <location>
        <begin position="189"/>
        <end position="217"/>
    </location>
</feature>
<protein>
    <submittedName>
        <fullName evidence="4">Uncharacterized protein</fullName>
    </submittedName>
</protein>
<evidence type="ECO:0000256" key="1">
    <source>
        <dbReference type="SAM" id="MobiDB-lite"/>
    </source>
</evidence>
<feature type="signal peptide" evidence="2">
    <location>
        <begin position="1"/>
        <end position="29"/>
    </location>
</feature>
<keyword evidence="3" id="KW-1185">Reference proteome</keyword>
<reference evidence="4" key="1">
    <citation type="submission" date="2022-11" db="UniProtKB">
        <authorList>
            <consortium name="WormBaseParasite"/>
        </authorList>
    </citation>
    <scope>IDENTIFICATION</scope>
</reference>
<dbReference type="Proteomes" id="UP000887561">
    <property type="component" value="Unplaced"/>
</dbReference>
<feature type="chain" id="PRO_5037563232" evidence="2">
    <location>
        <begin position="30"/>
        <end position="241"/>
    </location>
</feature>
<keyword evidence="2" id="KW-0732">Signal</keyword>
<accession>A0A915LH75</accession>
<dbReference type="AlphaFoldDB" id="A0A915LH75"/>